<name>A0A1I4FLF8_9HYPH</name>
<evidence type="ECO:0000313" key="3">
    <source>
        <dbReference type="EMBL" id="SFL18758.1"/>
    </source>
</evidence>
<evidence type="ECO:0000313" key="4">
    <source>
        <dbReference type="Proteomes" id="UP000323300"/>
    </source>
</evidence>
<proteinExistence type="predicted"/>
<evidence type="ECO:0000259" key="2">
    <source>
        <dbReference type="Pfam" id="PF07883"/>
    </source>
</evidence>
<gene>
    <name evidence="3" type="ORF">SAMN04488498_1515</name>
</gene>
<dbReference type="InterPro" id="IPR011051">
    <property type="entry name" value="RmlC_Cupin_sf"/>
</dbReference>
<dbReference type="InterPro" id="IPR013096">
    <property type="entry name" value="Cupin_2"/>
</dbReference>
<dbReference type="SUPFAM" id="SSF51182">
    <property type="entry name" value="RmlC-like cupins"/>
    <property type="match status" value="1"/>
</dbReference>
<dbReference type="PANTHER" id="PTHR35848:SF6">
    <property type="entry name" value="CUPIN TYPE-2 DOMAIN-CONTAINING PROTEIN"/>
    <property type="match status" value="1"/>
</dbReference>
<sequence length="109" mass="12222">MYTKLIDRSIMREEYGVLVCRLLEHLPQPVTTGFGTSIVEVVPGGAVDLHSHHEHELWVLISGSGLFEADGETTPVNGATLFYIAPHQLHAIRNTDPEISLKFLSIWWD</sequence>
<keyword evidence="1" id="KW-0479">Metal-binding</keyword>
<dbReference type="EMBL" id="FOSL01000051">
    <property type="protein sequence ID" value="SFL18758.1"/>
    <property type="molecule type" value="Genomic_DNA"/>
</dbReference>
<dbReference type="InterPro" id="IPR051610">
    <property type="entry name" value="GPI/OXD"/>
</dbReference>
<dbReference type="PANTHER" id="PTHR35848">
    <property type="entry name" value="OXALATE-BINDING PROTEIN"/>
    <property type="match status" value="1"/>
</dbReference>
<dbReference type="GO" id="GO:0046872">
    <property type="term" value="F:metal ion binding"/>
    <property type="evidence" value="ECO:0007669"/>
    <property type="project" value="UniProtKB-KW"/>
</dbReference>
<protein>
    <submittedName>
        <fullName evidence="3">Cupin domain-containing protein</fullName>
    </submittedName>
</protein>
<dbReference type="InterPro" id="IPR014710">
    <property type="entry name" value="RmlC-like_jellyroll"/>
</dbReference>
<organism evidence="3 4">
    <name type="scientific">Neomesorhizobium albiziae</name>
    <dbReference type="NCBI Taxonomy" id="335020"/>
    <lineage>
        <taxon>Bacteria</taxon>
        <taxon>Pseudomonadati</taxon>
        <taxon>Pseudomonadota</taxon>
        <taxon>Alphaproteobacteria</taxon>
        <taxon>Hyphomicrobiales</taxon>
        <taxon>Phyllobacteriaceae</taxon>
        <taxon>Neomesorhizobium</taxon>
    </lineage>
</organism>
<reference evidence="3 4" key="1">
    <citation type="submission" date="2016-10" db="EMBL/GenBank/DDBJ databases">
        <authorList>
            <person name="Varghese N."/>
            <person name="Submissions S."/>
        </authorList>
    </citation>
    <scope>NUCLEOTIDE SEQUENCE [LARGE SCALE GENOMIC DNA]</scope>
    <source>
        <strain evidence="3 4">DSM 21822</strain>
    </source>
</reference>
<dbReference type="Gene3D" id="2.60.120.10">
    <property type="entry name" value="Jelly Rolls"/>
    <property type="match status" value="1"/>
</dbReference>
<feature type="domain" description="Cupin type-2" evidence="2">
    <location>
        <begin position="38"/>
        <end position="107"/>
    </location>
</feature>
<dbReference type="RefSeq" id="WP_149764439.1">
    <property type="nucleotide sequence ID" value="NZ_BSPE01000014.1"/>
</dbReference>
<accession>A0A1I4FLF8</accession>
<dbReference type="OrthoDB" id="8364666at2"/>
<dbReference type="Pfam" id="PF07883">
    <property type="entry name" value="Cupin_2"/>
    <property type="match status" value="1"/>
</dbReference>
<keyword evidence="4" id="KW-1185">Reference proteome</keyword>
<dbReference type="Proteomes" id="UP000323300">
    <property type="component" value="Unassembled WGS sequence"/>
</dbReference>
<dbReference type="AlphaFoldDB" id="A0A1I4FLF8"/>
<evidence type="ECO:0000256" key="1">
    <source>
        <dbReference type="ARBA" id="ARBA00022723"/>
    </source>
</evidence>